<dbReference type="STRING" id="53326.A0A016VDS0"/>
<accession>A0A016VDS0</accession>
<evidence type="ECO:0000313" key="2">
    <source>
        <dbReference type="Proteomes" id="UP000024635"/>
    </source>
</evidence>
<dbReference type="AlphaFoldDB" id="A0A016VDS0"/>
<protein>
    <submittedName>
        <fullName evidence="1">Uncharacterized protein</fullName>
    </submittedName>
</protein>
<organism evidence="1 2">
    <name type="scientific">Ancylostoma ceylanicum</name>
    <dbReference type="NCBI Taxonomy" id="53326"/>
    <lineage>
        <taxon>Eukaryota</taxon>
        <taxon>Metazoa</taxon>
        <taxon>Ecdysozoa</taxon>
        <taxon>Nematoda</taxon>
        <taxon>Chromadorea</taxon>
        <taxon>Rhabditida</taxon>
        <taxon>Rhabditina</taxon>
        <taxon>Rhabditomorpha</taxon>
        <taxon>Strongyloidea</taxon>
        <taxon>Ancylostomatidae</taxon>
        <taxon>Ancylostomatinae</taxon>
        <taxon>Ancylostoma</taxon>
    </lineage>
</organism>
<reference evidence="2" key="1">
    <citation type="journal article" date="2015" name="Nat. Genet.">
        <title>The genome and transcriptome of the zoonotic hookworm Ancylostoma ceylanicum identify infection-specific gene families.</title>
        <authorList>
            <person name="Schwarz E.M."/>
            <person name="Hu Y."/>
            <person name="Antoshechkin I."/>
            <person name="Miller M.M."/>
            <person name="Sternberg P.W."/>
            <person name="Aroian R.V."/>
        </authorList>
    </citation>
    <scope>NUCLEOTIDE SEQUENCE</scope>
    <source>
        <strain evidence="2">HY135</strain>
    </source>
</reference>
<sequence>MRSATSTSQQKANFLICYLDGVAREKIEELSEQDRSDYNAIVAHMKKFFEGPQHLPSATIANRLLSLVRAETTGQDPSSQEERVLEEFFARLRPDIRYCVKLYNPATFEQAAGEAQMVEQLLAEATADRLINPSGAMHTIEVKSAELQPREQTFNEKVTHVVAHSK</sequence>
<comment type="caution">
    <text evidence="1">The sequence shown here is derived from an EMBL/GenBank/DDBJ whole genome shotgun (WGS) entry which is preliminary data.</text>
</comment>
<proteinExistence type="predicted"/>
<evidence type="ECO:0000313" key="1">
    <source>
        <dbReference type="EMBL" id="EYC25167.1"/>
    </source>
</evidence>
<gene>
    <name evidence="1" type="primary">Acey_s0012.g1743</name>
    <name evidence="1" type="ORF">Y032_0012g1743</name>
</gene>
<keyword evidence="2" id="KW-1185">Reference proteome</keyword>
<name>A0A016VDS0_9BILA</name>
<dbReference type="OrthoDB" id="5872378at2759"/>
<dbReference type="EMBL" id="JARK01001348">
    <property type="protein sequence ID" value="EYC25167.1"/>
    <property type="molecule type" value="Genomic_DNA"/>
</dbReference>
<dbReference type="Proteomes" id="UP000024635">
    <property type="component" value="Unassembled WGS sequence"/>
</dbReference>